<evidence type="ECO:0000313" key="1">
    <source>
        <dbReference type="EMBL" id="KAI9912086.1"/>
    </source>
</evidence>
<accession>A0ACC0W167</accession>
<dbReference type="Proteomes" id="UP001163321">
    <property type="component" value="Chromosome 5"/>
</dbReference>
<name>A0ACC0W167_9STRA</name>
<organism evidence="1 2">
    <name type="scientific">Peronosclerospora sorghi</name>
    <dbReference type="NCBI Taxonomy" id="230839"/>
    <lineage>
        <taxon>Eukaryota</taxon>
        <taxon>Sar</taxon>
        <taxon>Stramenopiles</taxon>
        <taxon>Oomycota</taxon>
        <taxon>Peronosporomycetes</taxon>
        <taxon>Peronosporales</taxon>
        <taxon>Peronosporaceae</taxon>
        <taxon>Peronosclerospora</taxon>
    </lineage>
</organism>
<reference evidence="1 2" key="1">
    <citation type="journal article" date="2022" name="bioRxiv">
        <title>The genome of the oomycete Peronosclerospora sorghi, a cosmopolitan pathogen of maize and sorghum, is inflated with dispersed pseudogenes.</title>
        <authorList>
            <person name="Fletcher K."/>
            <person name="Martin F."/>
            <person name="Isakeit T."/>
            <person name="Cavanaugh K."/>
            <person name="Magill C."/>
            <person name="Michelmore R."/>
        </authorList>
    </citation>
    <scope>NUCLEOTIDE SEQUENCE [LARGE SCALE GENOMIC DNA]</scope>
    <source>
        <strain evidence="1">P6</strain>
    </source>
</reference>
<proteinExistence type="predicted"/>
<sequence length="104" mass="11480">MAKQQQQRREEARGEDNVALPQQSETIHLQHHQQQTAGLLPSVLGAGRVGKDDDDEDGEGQQQNGEEEGGTNVKPRNSSGANLKQLKRSYSQGAFTDKTSPIWR</sequence>
<keyword evidence="2" id="KW-1185">Reference proteome</keyword>
<comment type="caution">
    <text evidence="1">The sequence shown here is derived from an EMBL/GenBank/DDBJ whole genome shotgun (WGS) entry which is preliminary data.</text>
</comment>
<gene>
    <name evidence="1" type="ORF">PsorP6_009532</name>
</gene>
<protein>
    <submittedName>
        <fullName evidence="1">Uncharacterized protein</fullName>
    </submittedName>
</protein>
<evidence type="ECO:0000313" key="2">
    <source>
        <dbReference type="Proteomes" id="UP001163321"/>
    </source>
</evidence>
<dbReference type="EMBL" id="CM047584">
    <property type="protein sequence ID" value="KAI9912086.1"/>
    <property type="molecule type" value="Genomic_DNA"/>
</dbReference>